<reference evidence="2 3" key="1">
    <citation type="submission" date="2016-04" db="EMBL/GenBank/DDBJ databases">
        <title>Draft genome sequence of freshwater magnetotactic bacteria Magnetospirillum marisnigri SP-1 and Magnetospirillum moscoviense BB-1.</title>
        <authorList>
            <person name="Koziaeva V."/>
            <person name="Dziuba M.V."/>
            <person name="Ivanov T.M."/>
            <person name="Kuznetsov B."/>
            <person name="Grouzdev D.S."/>
        </authorList>
    </citation>
    <scope>NUCLEOTIDE SEQUENCE [LARGE SCALE GENOMIC DNA]</scope>
    <source>
        <strain evidence="2 3">BB-1</strain>
    </source>
</reference>
<evidence type="ECO:0000313" key="2">
    <source>
        <dbReference type="EMBL" id="OAN51564.1"/>
    </source>
</evidence>
<dbReference type="Proteomes" id="UP000078543">
    <property type="component" value="Unassembled WGS sequence"/>
</dbReference>
<dbReference type="STRING" id="1437059.A6A05_01500"/>
<dbReference type="Gene3D" id="3.40.50.2000">
    <property type="entry name" value="Glycogen Phosphorylase B"/>
    <property type="match status" value="2"/>
</dbReference>
<dbReference type="Pfam" id="PF13692">
    <property type="entry name" value="Glyco_trans_1_4"/>
    <property type="match status" value="1"/>
</dbReference>
<dbReference type="OrthoDB" id="529131at2"/>
<name>A0A178MTH4_9PROT</name>
<dbReference type="Pfam" id="PF13579">
    <property type="entry name" value="Glyco_trans_4_4"/>
    <property type="match status" value="1"/>
</dbReference>
<accession>A0A178MTH4</accession>
<keyword evidence="2" id="KW-0808">Transferase</keyword>
<dbReference type="GO" id="GO:0016757">
    <property type="term" value="F:glycosyltransferase activity"/>
    <property type="evidence" value="ECO:0007669"/>
    <property type="project" value="UniProtKB-ARBA"/>
</dbReference>
<dbReference type="InterPro" id="IPR050194">
    <property type="entry name" value="Glycosyltransferase_grp1"/>
</dbReference>
<dbReference type="PANTHER" id="PTHR45947">
    <property type="entry name" value="SULFOQUINOVOSYL TRANSFERASE SQD2"/>
    <property type="match status" value="1"/>
</dbReference>
<feature type="domain" description="Glycosyltransferase subfamily 4-like N-terminal" evidence="1">
    <location>
        <begin position="14"/>
        <end position="179"/>
    </location>
</feature>
<protein>
    <submittedName>
        <fullName evidence="2">Glycosyltransferase WbuB</fullName>
    </submittedName>
</protein>
<sequence length="385" mass="42383">MKILYHHRTASRDGQDVHIEEMVAAMRRQGHEVLVVAPGGAKGASFGHDGGVVARIKRLLPRVLYEVLELAYSVPAFFRLERACAAFGPDVLYERYNLFFLAGLWMKRWADIPYLLEVNSPLAHERDRHGGLALKALAGWSERAVWCGADMTFPVTEVLADFLRAAGVAERRIRVVPNGIDRQRFPLDGNGTAIRAELGLTGKVVLGFVGFVRDWHRLPDVLTAMAALENPASLHFLIAGEGPGLAAVIDQAARLGMADCVTCIGLVGRDRVSDYVAAFDIALNPRVEPYASPLKLFEYMGLGRAIIAPDQPNIREILTDGDNALLFRPDDPAHFRERIAQLCSDEALRGRLGRSATRTIDDKGYTWDDNVRRVLAGVGPSNRAP</sequence>
<dbReference type="SUPFAM" id="SSF53756">
    <property type="entry name" value="UDP-Glycosyltransferase/glycogen phosphorylase"/>
    <property type="match status" value="1"/>
</dbReference>
<dbReference type="CDD" id="cd03794">
    <property type="entry name" value="GT4_WbuB-like"/>
    <property type="match status" value="1"/>
</dbReference>
<evidence type="ECO:0000313" key="3">
    <source>
        <dbReference type="Proteomes" id="UP000078543"/>
    </source>
</evidence>
<dbReference type="InterPro" id="IPR028098">
    <property type="entry name" value="Glyco_trans_4-like_N"/>
</dbReference>
<dbReference type="PANTHER" id="PTHR45947:SF3">
    <property type="entry name" value="SULFOQUINOVOSYL TRANSFERASE SQD2"/>
    <property type="match status" value="1"/>
</dbReference>
<gene>
    <name evidence="2" type="ORF">A6A05_01500</name>
</gene>
<evidence type="ECO:0000259" key="1">
    <source>
        <dbReference type="Pfam" id="PF13579"/>
    </source>
</evidence>
<dbReference type="AlphaFoldDB" id="A0A178MTH4"/>
<organism evidence="2 3">
    <name type="scientific">Magnetospirillum moscoviense</name>
    <dbReference type="NCBI Taxonomy" id="1437059"/>
    <lineage>
        <taxon>Bacteria</taxon>
        <taxon>Pseudomonadati</taxon>
        <taxon>Pseudomonadota</taxon>
        <taxon>Alphaproteobacteria</taxon>
        <taxon>Rhodospirillales</taxon>
        <taxon>Rhodospirillaceae</taxon>
        <taxon>Magnetospirillum</taxon>
    </lineage>
</organism>
<comment type="caution">
    <text evidence="2">The sequence shown here is derived from an EMBL/GenBank/DDBJ whole genome shotgun (WGS) entry which is preliminary data.</text>
</comment>
<keyword evidence="3" id="KW-1185">Reference proteome</keyword>
<proteinExistence type="predicted"/>
<dbReference type="EMBL" id="LWQU01000130">
    <property type="protein sequence ID" value="OAN51564.1"/>
    <property type="molecule type" value="Genomic_DNA"/>
</dbReference>
<dbReference type="RefSeq" id="WP_068499471.1">
    <property type="nucleotide sequence ID" value="NZ_LWQU01000130.1"/>
</dbReference>